<dbReference type="EC" id="2.7.7.33" evidence="2"/>
<evidence type="ECO:0000259" key="1">
    <source>
        <dbReference type="Pfam" id="PF00483"/>
    </source>
</evidence>
<dbReference type="EMBL" id="CP025012">
    <property type="protein sequence ID" value="AUW45321.1"/>
    <property type="molecule type" value="Genomic_DNA"/>
</dbReference>
<evidence type="ECO:0000313" key="2">
    <source>
        <dbReference type="EMBL" id="AUW45321.1"/>
    </source>
</evidence>
<dbReference type="Gene3D" id="3.90.550.10">
    <property type="entry name" value="Spore Coat Polysaccharide Biosynthesis Protein SpsA, Chain A"/>
    <property type="match status" value="1"/>
</dbReference>
<sequence length="333" mass="36610">MPSAKRDVPNGKLFPCSTHGLRNARLSVQTPPQASHKNEIGYQCKDEHTAVPPAESPDGSEGGLPELDETLWSSLGMKVVILAGGLGSRLAEETSIRPKPLVEIGGMPILWHIMSIYAHHGLNDFIICAGYKGYMIKEYFVNLVLHHNDITVDLGSNSINYHGGKRPNWRVTVVDTGMHSMTGGRLGRIRDHLTPGEPFCLTYGDGVGDIDIAAEVAFHRSHGLKATMCAVTPPGRYGATNIEGQYITSFIEKPRGDGQRINGGFFVLDPSVVDLIPGDDTIWEGGPLEWLAANNQLAAFKHDGFWQPMDTLRERNHLEELWNSGKAPWKLWA</sequence>
<dbReference type="NCBIfam" id="TIGR02623">
    <property type="entry name" value="G1P_cyt_trans"/>
    <property type="match status" value="1"/>
</dbReference>
<protein>
    <submittedName>
        <fullName evidence="2">Glucose-1-phosphate cytidylyltransferase (Modular protein)</fullName>
        <ecNumber evidence="2">2.7.7.33</ecNumber>
    </submittedName>
</protein>
<dbReference type="GO" id="GO:0047343">
    <property type="term" value="F:glucose-1-phosphate cytidylyltransferase activity"/>
    <property type="evidence" value="ECO:0007669"/>
    <property type="project" value="UniProtKB-EC"/>
</dbReference>
<dbReference type="Proteomes" id="UP000238523">
    <property type="component" value="Chromosome"/>
</dbReference>
<evidence type="ECO:0000313" key="3">
    <source>
        <dbReference type="Proteomes" id="UP000238523"/>
    </source>
</evidence>
<dbReference type="InterPro" id="IPR013446">
    <property type="entry name" value="G1P_cyt_trans-like"/>
</dbReference>
<dbReference type="CDD" id="cd02524">
    <property type="entry name" value="G1P_cytidylyltransferase"/>
    <property type="match status" value="1"/>
</dbReference>
<dbReference type="PANTHER" id="PTHR47183:SF1">
    <property type="entry name" value="GLUCOSE-1-PHOSPHATE CYTIDYLYLTRANSFERASE"/>
    <property type="match status" value="1"/>
</dbReference>
<dbReference type="InterPro" id="IPR046981">
    <property type="entry name" value="G1P_cyt_trans"/>
</dbReference>
<dbReference type="PANTHER" id="PTHR47183">
    <property type="entry name" value="GLUCOSE-1-PHOSPHATE CYTIDYLYLTRANSFERASE-RELATED"/>
    <property type="match status" value="1"/>
</dbReference>
<gene>
    <name evidence="2" type="ORF">CUJ84_Chr005030</name>
</gene>
<name>A0A2K9ZBA7_RHILE</name>
<dbReference type="AlphaFoldDB" id="A0A2K9ZBA7"/>
<dbReference type="Pfam" id="PF00483">
    <property type="entry name" value="NTP_transferase"/>
    <property type="match status" value="1"/>
</dbReference>
<dbReference type="SUPFAM" id="SSF53448">
    <property type="entry name" value="Nucleotide-diphospho-sugar transferases"/>
    <property type="match status" value="1"/>
</dbReference>
<proteinExistence type="predicted"/>
<dbReference type="InterPro" id="IPR005835">
    <property type="entry name" value="NTP_transferase_dom"/>
</dbReference>
<reference evidence="2 3" key="1">
    <citation type="submission" date="2017-11" db="EMBL/GenBank/DDBJ databases">
        <title>Complete genome of Rhizobium leguminosarum Norway, an ineffective micro-symbiont.</title>
        <authorList>
            <person name="Hoffrichter A."/>
            <person name="Liang J."/>
            <person name="Brachmann A."/>
            <person name="Marin M."/>
        </authorList>
    </citation>
    <scope>NUCLEOTIDE SEQUENCE [LARGE SCALE GENOMIC DNA]</scope>
    <source>
        <strain evidence="2 3">Norway</strain>
    </source>
</reference>
<feature type="domain" description="Nucleotidyl transferase" evidence="1">
    <location>
        <begin position="78"/>
        <end position="276"/>
    </location>
</feature>
<keyword evidence="2" id="KW-0808">Transferase</keyword>
<dbReference type="InterPro" id="IPR029044">
    <property type="entry name" value="Nucleotide-diphossugar_trans"/>
</dbReference>
<accession>A0A2K9ZBA7</accession>
<organism evidence="2 3">
    <name type="scientific">Rhizobium leguminosarum</name>
    <dbReference type="NCBI Taxonomy" id="384"/>
    <lineage>
        <taxon>Bacteria</taxon>
        <taxon>Pseudomonadati</taxon>
        <taxon>Pseudomonadota</taxon>
        <taxon>Alphaproteobacteria</taxon>
        <taxon>Hyphomicrobiales</taxon>
        <taxon>Rhizobiaceae</taxon>
        <taxon>Rhizobium/Agrobacterium group</taxon>
        <taxon>Rhizobium</taxon>
    </lineage>
</organism>
<dbReference type="GO" id="GO:0009243">
    <property type="term" value="P:O antigen biosynthetic process"/>
    <property type="evidence" value="ECO:0007669"/>
    <property type="project" value="InterPro"/>
</dbReference>
<keyword evidence="2" id="KW-0548">Nucleotidyltransferase</keyword>